<dbReference type="RefSeq" id="WP_014968667.1">
    <property type="nucleotide sequence ID" value="NC_018664.1"/>
</dbReference>
<dbReference type="STRING" id="1128398.Curi_c25380"/>
<feature type="transmembrane region" description="Helical" evidence="1">
    <location>
        <begin position="42"/>
        <end position="62"/>
    </location>
</feature>
<name>K0B0G6_GOTA9</name>
<dbReference type="HOGENOM" id="CLU_026769_0_0_9"/>
<accession>K0B0G6</accession>
<proteinExistence type="predicted"/>
<evidence type="ECO:0000313" key="3">
    <source>
        <dbReference type="Proteomes" id="UP000006094"/>
    </source>
</evidence>
<dbReference type="eggNOG" id="ENOG502Z8W3">
    <property type="taxonomic scope" value="Bacteria"/>
</dbReference>
<dbReference type="EMBL" id="CP003326">
    <property type="protein sequence ID" value="AFS79533.1"/>
    <property type="molecule type" value="Genomic_DNA"/>
</dbReference>
<keyword evidence="1" id="KW-0812">Transmembrane</keyword>
<organism evidence="2 3">
    <name type="scientific">Gottschalkia acidurici (strain ATCC 7906 / DSM 604 / BCRC 14475 / CIP 104303 / KCTC 5404 / NCIMB 10678 / 9a)</name>
    <name type="common">Clostridium acidurici</name>
    <dbReference type="NCBI Taxonomy" id="1128398"/>
    <lineage>
        <taxon>Bacteria</taxon>
        <taxon>Bacillati</taxon>
        <taxon>Bacillota</taxon>
        <taxon>Tissierellia</taxon>
        <taxon>Tissierellales</taxon>
        <taxon>Gottschalkiaceae</taxon>
        <taxon>Gottschalkia</taxon>
    </lineage>
</organism>
<dbReference type="Pfam" id="PF07556">
    <property type="entry name" value="DUF1538"/>
    <property type="match status" value="1"/>
</dbReference>
<dbReference type="InterPro" id="IPR011435">
    <property type="entry name" value="UmpAB"/>
</dbReference>
<evidence type="ECO:0000256" key="1">
    <source>
        <dbReference type="SAM" id="Phobius"/>
    </source>
</evidence>
<dbReference type="Proteomes" id="UP000006094">
    <property type="component" value="Chromosome"/>
</dbReference>
<feature type="transmembrane region" description="Helical" evidence="1">
    <location>
        <begin position="209"/>
        <end position="230"/>
    </location>
</feature>
<protein>
    <submittedName>
        <fullName evidence="2">Membrane protein DUF1538</fullName>
    </submittedName>
</protein>
<dbReference type="OrthoDB" id="9805989at2"/>
<dbReference type="PATRIC" id="fig|1128398.3.peg.2613"/>
<evidence type="ECO:0000313" key="2">
    <source>
        <dbReference type="EMBL" id="AFS79533.1"/>
    </source>
</evidence>
<dbReference type="AlphaFoldDB" id="K0B0G6"/>
<dbReference type="KEGG" id="cad:Curi_c25380"/>
<feature type="transmembrane region" description="Helical" evidence="1">
    <location>
        <begin position="82"/>
        <end position="102"/>
    </location>
</feature>
<feature type="transmembrane region" description="Helical" evidence="1">
    <location>
        <begin position="6"/>
        <end position="30"/>
    </location>
</feature>
<gene>
    <name evidence="2" type="ordered locus">Curi_c25380</name>
</gene>
<keyword evidence="1" id="KW-1133">Transmembrane helix</keyword>
<feature type="transmembrane region" description="Helical" evidence="1">
    <location>
        <begin position="122"/>
        <end position="142"/>
    </location>
</feature>
<sequence>MKNIEWISALWGTAKTILPIAVFLILFQVLFLKKPMENIKSFALGFLLTILGLHFFLKGLSISLLPLGEDVGRNLLTLNNKWIIVLFGFVLGYFATLAEPALRILALEVEEISSGVIRSNMLIQFVALGFGGGMSIGIIKILNNIPNSKIMIPLLGIIILLIYFTPKEFVAVAMDSAASTTGPVNIPLNMTLALGLAATIAGADPLLNGFGIVGLTSLGTMISVLSLGILTRF</sequence>
<keyword evidence="1" id="KW-0472">Membrane</keyword>
<keyword evidence="3" id="KW-1185">Reference proteome</keyword>
<reference evidence="2 3" key="1">
    <citation type="journal article" date="2012" name="PLoS ONE">
        <title>The purine-utilizing bacterium Clostridium acidurici 9a: a genome-guided metabolic reconsideration.</title>
        <authorList>
            <person name="Hartwich K."/>
            <person name="Poehlein A."/>
            <person name="Daniel R."/>
        </authorList>
    </citation>
    <scope>NUCLEOTIDE SEQUENCE [LARGE SCALE GENOMIC DNA]</scope>
    <source>
        <strain evidence="3">ATCC 7906 / DSM 604 / BCRC 14475 / CIP 104303 / KCTC 5404 / NCIMB 10678 / 9a</strain>
    </source>
</reference>
<feature type="transmembrane region" description="Helical" evidence="1">
    <location>
        <begin position="148"/>
        <end position="165"/>
    </location>
</feature>